<feature type="region of interest" description="Disordered" evidence="1">
    <location>
        <begin position="148"/>
        <end position="170"/>
    </location>
</feature>
<name>A0A0D2MV08_HYPSF</name>
<evidence type="ECO:0000313" key="2">
    <source>
        <dbReference type="EMBL" id="KJA27833.1"/>
    </source>
</evidence>
<gene>
    <name evidence="2" type="ORF">HYPSUDRAFT_879520</name>
</gene>
<feature type="region of interest" description="Disordered" evidence="1">
    <location>
        <begin position="1"/>
        <end position="132"/>
    </location>
</feature>
<organism evidence="2 3">
    <name type="scientific">Hypholoma sublateritium (strain FD-334 SS-4)</name>
    <dbReference type="NCBI Taxonomy" id="945553"/>
    <lineage>
        <taxon>Eukaryota</taxon>
        <taxon>Fungi</taxon>
        <taxon>Dikarya</taxon>
        <taxon>Basidiomycota</taxon>
        <taxon>Agaricomycotina</taxon>
        <taxon>Agaricomycetes</taxon>
        <taxon>Agaricomycetidae</taxon>
        <taxon>Agaricales</taxon>
        <taxon>Agaricineae</taxon>
        <taxon>Strophariaceae</taxon>
        <taxon>Hypholoma</taxon>
    </lineage>
</organism>
<evidence type="ECO:0000256" key="1">
    <source>
        <dbReference type="SAM" id="MobiDB-lite"/>
    </source>
</evidence>
<feature type="compositionally biased region" description="Polar residues" evidence="1">
    <location>
        <begin position="157"/>
        <end position="167"/>
    </location>
</feature>
<dbReference type="EMBL" id="KN817523">
    <property type="protein sequence ID" value="KJA27833.1"/>
    <property type="molecule type" value="Genomic_DNA"/>
</dbReference>
<accession>A0A0D2MV08</accession>
<dbReference type="OMA" id="CGDVEDW"/>
<feature type="compositionally biased region" description="Polar residues" evidence="1">
    <location>
        <begin position="27"/>
        <end position="46"/>
    </location>
</feature>
<proteinExistence type="predicted"/>
<reference evidence="3" key="1">
    <citation type="submission" date="2014-04" db="EMBL/GenBank/DDBJ databases">
        <title>Evolutionary Origins and Diversification of the Mycorrhizal Mutualists.</title>
        <authorList>
            <consortium name="DOE Joint Genome Institute"/>
            <consortium name="Mycorrhizal Genomics Consortium"/>
            <person name="Kohler A."/>
            <person name="Kuo A."/>
            <person name="Nagy L.G."/>
            <person name="Floudas D."/>
            <person name="Copeland A."/>
            <person name="Barry K.W."/>
            <person name="Cichocki N."/>
            <person name="Veneault-Fourrey C."/>
            <person name="LaButti K."/>
            <person name="Lindquist E.A."/>
            <person name="Lipzen A."/>
            <person name="Lundell T."/>
            <person name="Morin E."/>
            <person name="Murat C."/>
            <person name="Riley R."/>
            <person name="Ohm R."/>
            <person name="Sun H."/>
            <person name="Tunlid A."/>
            <person name="Henrissat B."/>
            <person name="Grigoriev I.V."/>
            <person name="Hibbett D.S."/>
            <person name="Martin F."/>
        </authorList>
    </citation>
    <scope>NUCLEOTIDE SEQUENCE [LARGE SCALE GENOMIC DNA]</scope>
    <source>
        <strain evidence="3">FD-334 SS-4</strain>
    </source>
</reference>
<sequence>MSLCSKILQDTDEISAAIPHSAPPKSNGRTTANSGKTNDFDASQSALVPLVSALKRPRPTPRIAPRPRVVPSATPLVPEKEEENQPSQTEATTPAEEPSKTSTAPQETKPTDAEHPPVPIAPAPSPVPRPRLLPFADISQLVKIQRKSETAPGVPMQTRTRPRNSGGNAARSVVQTPWAAPGVLMRVKFELLHACTTLARRAREELAANAPELAECGDVEDWTQSLSDGRMHELLLVAFGPQAPEASADEVEDRAFYADVIKANVGFPIDAA</sequence>
<dbReference type="Proteomes" id="UP000054270">
    <property type="component" value="Unassembled WGS sequence"/>
</dbReference>
<feature type="compositionally biased region" description="Pro residues" evidence="1">
    <location>
        <begin position="116"/>
        <end position="131"/>
    </location>
</feature>
<evidence type="ECO:0000313" key="3">
    <source>
        <dbReference type="Proteomes" id="UP000054270"/>
    </source>
</evidence>
<keyword evidence="3" id="KW-1185">Reference proteome</keyword>
<dbReference type="AlphaFoldDB" id="A0A0D2MV08"/>
<protein>
    <submittedName>
        <fullName evidence="2">Uncharacterized protein</fullName>
    </submittedName>
</protein>